<feature type="transmembrane region" description="Helical" evidence="6">
    <location>
        <begin position="143"/>
        <end position="165"/>
    </location>
</feature>
<evidence type="ECO:0000256" key="2">
    <source>
        <dbReference type="ARBA" id="ARBA00022692"/>
    </source>
</evidence>
<name>W7EJQ9_BIPV3</name>
<keyword evidence="3 6" id="KW-1133">Transmembrane helix</keyword>
<dbReference type="RefSeq" id="XP_014560529.1">
    <property type="nucleotide sequence ID" value="XM_014705043.1"/>
</dbReference>
<dbReference type="HOGENOM" id="CLU_1023044_0_0_1"/>
<gene>
    <name evidence="8" type="ORF">COCVIDRAFT_34486</name>
</gene>
<evidence type="ECO:0000256" key="4">
    <source>
        <dbReference type="ARBA" id="ARBA00023136"/>
    </source>
</evidence>
<dbReference type="OrthoDB" id="3934549at2759"/>
<dbReference type="GO" id="GO:0016020">
    <property type="term" value="C:membrane"/>
    <property type="evidence" value="ECO:0007669"/>
    <property type="project" value="UniProtKB-SubCell"/>
</dbReference>
<evidence type="ECO:0000256" key="3">
    <source>
        <dbReference type="ARBA" id="ARBA00022989"/>
    </source>
</evidence>
<feature type="transmembrane region" description="Helical" evidence="6">
    <location>
        <begin position="74"/>
        <end position="95"/>
    </location>
</feature>
<keyword evidence="2 6" id="KW-0812">Transmembrane</keyword>
<comment type="similarity">
    <text evidence="5">Belongs to the SAT4 family.</text>
</comment>
<feature type="transmembrane region" description="Helical" evidence="6">
    <location>
        <begin position="107"/>
        <end position="131"/>
    </location>
</feature>
<comment type="subcellular location">
    <subcellularLocation>
        <location evidence="1">Membrane</location>
        <topology evidence="1">Multi-pass membrane protein</topology>
    </subcellularLocation>
</comment>
<accession>W7EJQ9</accession>
<evidence type="ECO:0000256" key="5">
    <source>
        <dbReference type="ARBA" id="ARBA00038359"/>
    </source>
</evidence>
<keyword evidence="9" id="KW-1185">Reference proteome</keyword>
<protein>
    <recommendedName>
        <fullName evidence="7">Rhodopsin domain-containing protein</fullName>
    </recommendedName>
</protein>
<organism evidence="8 9">
    <name type="scientific">Bipolaris victoriae (strain FI3)</name>
    <name type="common">Victoria blight of oats agent</name>
    <name type="synonym">Cochliobolus victoriae</name>
    <dbReference type="NCBI Taxonomy" id="930091"/>
    <lineage>
        <taxon>Eukaryota</taxon>
        <taxon>Fungi</taxon>
        <taxon>Dikarya</taxon>
        <taxon>Ascomycota</taxon>
        <taxon>Pezizomycotina</taxon>
        <taxon>Dothideomycetes</taxon>
        <taxon>Pleosporomycetidae</taxon>
        <taxon>Pleosporales</taxon>
        <taxon>Pleosporineae</taxon>
        <taxon>Pleosporaceae</taxon>
        <taxon>Bipolaris</taxon>
    </lineage>
</organism>
<feature type="domain" description="Rhodopsin" evidence="7">
    <location>
        <begin position="122"/>
        <end position="212"/>
    </location>
</feature>
<keyword evidence="4 6" id="KW-0472">Membrane</keyword>
<dbReference type="Pfam" id="PF20684">
    <property type="entry name" value="Fung_rhodopsin"/>
    <property type="match status" value="2"/>
</dbReference>
<feature type="transmembrane region" description="Helical" evidence="6">
    <location>
        <begin position="30"/>
        <end position="54"/>
    </location>
</feature>
<reference evidence="8 9" key="1">
    <citation type="journal article" date="2013" name="PLoS Genet.">
        <title>Comparative genome structure, secondary metabolite, and effector coding capacity across Cochliobolus pathogens.</title>
        <authorList>
            <person name="Condon B.J."/>
            <person name="Leng Y."/>
            <person name="Wu D."/>
            <person name="Bushley K.E."/>
            <person name="Ohm R.A."/>
            <person name="Otillar R."/>
            <person name="Martin J."/>
            <person name="Schackwitz W."/>
            <person name="Grimwood J."/>
            <person name="MohdZainudin N."/>
            <person name="Xue C."/>
            <person name="Wang R."/>
            <person name="Manning V.A."/>
            <person name="Dhillon B."/>
            <person name="Tu Z.J."/>
            <person name="Steffenson B.J."/>
            <person name="Salamov A."/>
            <person name="Sun H."/>
            <person name="Lowry S."/>
            <person name="LaButti K."/>
            <person name="Han J."/>
            <person name="Copeland A."/>
            <person name="Lindquist E."/>
            <person name="Barry K."/>
            <person name="Schmutz J."/>
            <person name="Baker S.E."/>
            <person name="Ciuffetti L.M."/>
            <person name="Grigoriev I.V."/>
            <person name="Zhong S."/>
            <person name="Turgeon B.G."/>
        </authorList>
    </citation>
    <scope>NUCLEOTIDE SEQUENCE [LARGE SCALE GENOMIC DNA]</scope>
    <source>
        <strain evidence="8 9">FI3</strain>
    </source>
</reference>
<dbReference type="PANTHER" id="PTHR33048">
    <property type="entry name" value="PTH11-LIKE INTEGRAL MEMBRANE PROTEIN (AFU_ORTHOLOGUE AFUA_5G11245)"/>
    <property type="match status" value="1"/>
</dbReference>
<evidence type="ECO:0000259" key="7">
    <source>
        <dbReference type="Pfam" id="PF20684"/>
    </source>
</evidence>
<proteinExistence type="inferred from homology"/>
<dbReference type="PANTHER" id="PTHR33048:SF155">
    <property type="entry name" value="INTEGRAL MEMBRANE PROTEIN"/>
    <property type="match status" value="1"/>
</dbReference>
<evidence type="ECO:0000313" key="9">
    <source>
        <dbReference type="Proteomes" id="UP000054337"/>
    </source>
</evidence>
<evidence type="ECO:0000313" key="8">
    <source>
        <dbReference type="EMBL" id="EUN30943.1"/>
    </source>
</evidence>
<dbReference type="Proteomes" id="UP000054337">
    <property type="component" value="Unassembled WGS sequence"/>
</dbReference>
<dbReference type="EMBL" id="KI968702">
    <property type="protein sequence ID" value="EUN30943.1"/>
    <property type="molecule type" value="Genomic_DNA"/>
</dbReference>
<evidence type="ECO:0000256" key="1">
    <source>
        <dbReference type="ARBA" id="ARBA00004141"/>
    </source>
</evidence>
<dbReference type="InterPro" id="IPR049326">
    <property type="entry name" value="Rhodopsin_dom_fungi"/>
</dbReference>
<feature type="domain" description="Rhodopsin" evidence="7">
    <location>
        <begin position="16"/>
        <end position="121"/>
    </location>
</feature>
<dbReference type="GeneID" id="26255466"/>
<dbReference type="AlphaFoldDB" id="W7EJQ9"/>
<dbReference type="InterPro" id="IPR052337">
    <property type="entry name" value="SAT4-like"/>
</dbReference>
<sequence length="267" mass="29805">MGHDRGRRFIGRYQAFSRVKLVHVVGWDDLFILLSLISSIVASSFVHYGVVLGFGQHTAVVVAQSGNDRLFKSAMIQILGYPVFSLPNISITILVCQILSSSPRQTIALYSMSILQFCAYTPFTDVVLAVVPACTFWNLQMAWSTKIGLIAMMSMAMLSAIVTIVKGTYLPLFMGTTDPLWKPVPLVIWDLVEQNIVITAACIPTMRPFFSRTWRCGFSTKTGARSTSLAQDPSTYTKRTRNQLKCRTGSISDVALTQFESYRDRFD</sequence>
<evidence type="ECO:0000256" key="6">
    <source>
        <dbReference type="SAM" id="Phobius"/>
    </source>
</evidence>